<evidence type="ECO:0000313" key="2">
    <source>
        <dbReference type="Proteomes" id="UP000692954"/>
    </source>
</evidence>
<dbReference type="AlphaFoldDB" id="A0A8S1KGN4"/>
<proteinExistence type="predicted"/>
<dbReference type="Proteomes" id="UP000692954">
    <property type="component" value="Unassembled WGS sequence"/>
</dbReference>
<dbReference type="EMBL" id="CAJJDN010000006">
    <property type="protein sequence ID" value="CAD8052002.1"/>
    <property type="molecule type" value="Genomic_DNA"/>
</dbReference>
<evidence type="ECO:0000313" key="1">
    <source>
        <dbReference type="EMBL" id="CAD8052002.1"/>
    </source>
</evidence>
<protein>
    <submittedName>
        <fullName evidence="1">Uncharacterized protein</fullName>
    </submittedName>
</protein>
<name>A0A8S1KGN4_9CILI</name>
<accession>A0A8S1KGN4</accession>
<gene>
    <name evidence="1" type="ORF">PSON_ATCC_30995.1.T0060198</name>
</gene>
<organism evidence="1 2">
    <name type="scientific">Paramecium sonneborni</name>
    <dbReference type="NCBI Taxonomy" id="65129"/>
    <lineage>
        <taxon>Eukaryota</taxon>
        <taxon>Sar</taxon>
        <taxon>Alveolata</taxon>
        <taxon>Ciliophora</taxon>
        <taxon>Intramacronucleata</taxon>
        <taxon>Oligohymenophorea</taxon>
        <taxon>Peniculida</taxon>
        <taxon>Parameciidae</taxon>
        <taxon>Paramecium</taxon>
    </lineage>
</organism>
<reference evidence="1" key="1">
    <citation type="submission" date="2021-01" db="EMBL/GenBank/DDBJ databases">
        <authorList>
            <consortium name="Genoscope - CEA"/>
            <person name="William W."/>
        </authorList>
    </citation>
    <scope>NUCLEOTIDE SEQUENCE</scope>
</reference>
<comment type="caution">
    <text evidence="1">The sequence shown here is derived from an EMBL/GenBank/DDBJ whole genome shotgun (WGS) entry which is preliminary data.</text>
</comment>
<sequence length="66" mass="7953">MVTYQKQSFTEIFIEFPPCSKTFNTLYYSLLLLGMRMKDSFSSYIAFLEDKKRFCQDGKEKQWSEK</sequence>
<keyword evidence="2" id="KW-1185">Reference proteome</keyword>